<organism evidence="2 3">
    <name type="scientific">Heliocybe sulcata</name>
    <dbReference type="NCBI Taxonomy" id="5364"/>
    <lineage>
        <taxon>Eukaryota</taxon>
        <taxon>Fungi</taxon>
        <taxon>Dikarya</taxon>
        <taxon>Basidiomycota</taxon>
        <taxon>Agaricomycotina</taxon>
        <taxon>Agaricomycetes</taxon>
        <taxon>Gloeophyllales</taxon>
        <taxon>Gloeophyllaceae</taxon>
        <taxon>Heliocybe</taxon>
    </lineage>
</organism>
<reference evidence="2 3" key="1">
    <citation type="journal article" date="2019" name="Nat. Ecol. Evol.">
        <title>Megaphylogeny resolves global patterns of mushroom evolution.</title>
        <authorList>
            <person name="Varga T."/>
            <person name="Krizsan K."/>
            <person name="Foldi C."/>
            <person name="Dima B."/>
            <person name="Sanchez-Garcia M."/>
            <person name="Sanchez-Ramirez S."/>
            <person name="Szollosi G.J."/>
            <person name="Szarkandi J.G."/>
            <person name="Papp V."/>
            <person name="Albert L."/>
            <person name="Andreopoulos W."/>
            <person name="Angelini C."/>
            <person name="Antonin V."/>
            <person name="Barry K.W."/>
            <person name="Bougher N.L."/>
            <person name="Buchanan P."/>
            <person name="Buyck B."/>
            <person name="Bense V."/>
            <person name="Catcheside P."/>
            <person name="Chovatia M."/>
            <person name="Cooper J."/>
            <person name="Damon W."/>
            <person name="Desjardin D."/>
            <person name="Finy P."/>
            <person name="Geml J."/>
            <person name="Haridas S."/>
            <person name="Hughes K."/>
            <person name="Justo A."/>
            <person name="Karasinski D."/>
            <person name="Kautmanova I."/>
            <person name="Kiss B."/>
            <person name="Kocsube S."/>
            <person name="Kotiranta H."/>
            <person name="LaButti K.M."/>
            <person name="Lechner B.E."/>
            <person name="Liimatainen K."/>
            <person name="Lipzen A."/>
            <person name="Lukacs Z."/>
            <person name="Mihaltcheva S."/>
            <person name="Morgado L.N."/>
            <person name="Niskanen T."/>
            <person name="Noordeloos M.E."/>
            <person name="Ohm R.A."/>
            <person name="Ortiz-Santana B."/>
            <person name="Ovrebo C."/>
            <person name="Racz N."/>
            <person name="Riley R."/>
            <person name="Savchenko A."/>
            <person name="Shiryaev A."/>
            <person name="Soop K."/>
            <person name="Spirin V."/>
            <person name="Szebenyi C."/>
            <person name="Tomsovsky M."/>
            <person name="Tulloss R.E."/>
            <person name="Uehling J."/>
            <person name="Grigoriev I.V."/>
            <person name="Vagvolgyi C."/>
            <person name="Papp T."/>
            <person name="Martin F.M."/>
            <person name="Miettinen O."/>
            <person name="Hibbett D.S."/>
            <person name="Nagy L.G."/>
        </authorList>
    </citation>
    <scope>NUCLEOTIDE SEQUENCE [LARGE SCALE GENOMIC DNA]</scope>
    <source>
        <strain evidence="2 3">OMC1185</strain>
    </source>
</reference>
<evidence type="ECO:0000256" key="1">
    <source>
        <dbReference type="SAM" id="MobiDB-lite"/>
    </source>
</evidence>
<evidence type="ECO:0000313" key="2">
    <source>
        <dbReference type="EMBL" id="TFK53435.1"/>
    </source>
</evidence>
<gene>
    <name evidence="2" type="ORF">OE88DRAFT_1655572</name>
</gene>
<dbReference type="Proteomes" id="UP000305948">
    <property type="component" value="Unassembled WGS sequence"/>
</dbReference>
<dbReference type="EMBL" id="ML213507">
    <property type="protein sequence ID" value="TFK53435.1"/>
    <property type="molecule type" value="Genomic_DNA"/>
</dbReference>
<sequence length="304" mass="34719">MISCLMYLQIINRLCRRRKPKCYIVGAHQLLTDSSECPHRLLQPDIVKQAVYPDLSKNIFLLYERAARCLMFTTAGWTLKINSLYAEIVERQLFKLLFSPDPLLLSFTPLQIWARAEPRRSLGYIIIIAQKALQTRRRNTAIQQQASKAKPHRTPGLSTLRDTAVDTRAKDTLERTLSQRLLYAVYPFIFEDHCELPLFISESSSSQTAFGIPGKPPRHKADTHGVFTDTNTEVMDDPNIHFLATPEMWLPGADCIYSPQQVSSRSQADAFGLPYEPYPEVWVKTKQGWPWDAQSSVDFLTSIS</sequence>
<name>A0A5C3N8K3_9AGAM</name>
<keyword evidence="3" id="KW-1185">Reference proteome</keyword>
<dbReference type="OrthoDB" id="10499847at2759"/>
<accession>A0A5C3N8K3</accession>
<feature type="region of interest" description="Disordered" evidence="1">
    <location>
        <begin position="139"/>
        <end position="163"/>
    </location>
</feature>
<dbReference type="AlphaFoldDB" id="A0A5C3N8K3"/>
<protein>
    <submittedName>
        <fullName evidence="2">Uncharacterized protein</fullName>
    </submittedName>
</protein>
<proteinExistence type="predicted"/>
<evidence type="ECO:0000313" key="3">
    <source>
        <dbReference type="Proteomes" id="UP000305948"/>
    </source>
</evidence>